<organism evidence="1 2">
    <name type="scientific">Metarhizobium album</name>
    <dbReference type="NCBI Taxonomy" id="2182425"/>
    <lineage>
        <taxon>Bacteria</taxon>
        <taxon>Pseudomonadati</taxon>
        <taxon>Pseudomonadota</taxon>
        <taxon>Alphaproteobacteria</taxon>
        <taxon>Hyphomicrobiales</taxon>
        <taxon>Rhizobiaceae</taxon>
        <taxon>Metarhizobium</taxon>
    </lineage>
</organism>
<dbReference type="AlphaFoldDB" id="A0A2U2DV10"/>
<keyword evidence="2" id="KW-1185">Reference proteome</keyword>
<comment type="caution">
    <text evidence="1">The sequence shown here is derived from an EMBL/GenBank/DDBJ whole genome shotgun (WGS) entry which is preliminary data.</text>
</comment>
<dbReference type="EMBL" id="QFBC01000002">
    <property type="protein sequence ID" value="PWE57140.1"/>
    <property type="molecule type" value="Genomic_DNA"/>
</dbReference>
<evidence type="ECO:0000313" key="1">
    <source>
        <dbReference type="EMBL" id="PWE57140.1"/>
    </source>
</evidence>
<dbReference type="OrthoDB" id="8420596at2"/>
<dbReference type="Proteomes" id="UP000245252">
    <property type="component" value="Unassembled WGS sequence"/>
</dbReference>
<evidence type="ECO:0000313" key="2">
    <source>
        <dbReference type="Proteomes" id="UP000245252"/>
    </source>
</evidence>
<accession>A0A2U2DV10</accession>
<dbReference type="RefSeq" id="WP_109457243.1">
    <property type="nucleotide sequence ID" value="NZ_QFBC01000002.1"/>
</dbReference>
<sequence length="81" mass="9203">MTDKEILRRRVAAVRSMLDIPYFTEMWDELERSAVNACINAAPTDNETRSAYAAEARAIRKFRSRLNFILEEAKAANNAPA</sequence>
<proteinExistence type="predicted"/>
<protein>
    <submittedName>
        <fullName evidence="1">Uncharacterized protein</fullName>
    </submittedName>
</protein>
<gene>
    <name evidence="1" type="ORF">DEM27_05730</name>
</gene>
<reference evidence="1 2" key="1">
    <citation type="submission" date="2018-05" db="EMBL/GenBank/DDBJ databases">
        <title>The draft genome of strain NS-104.</title>
        <authorList>
            <person name="Hang P."/>
            <person name="Jiang J."/>
        </authorList>
    </citation>
    <scope>NUCLEOTIDE SEQUENCE [LARGE SCALE GENOMIC DNA]</scope>
    <source>
        <strain evidence="1 2">NS-104</strain>
    </source>
</reference>
<name>A0A2U2DV10_9HYPH</name>